<dbReference type="PANTHER" id="PTHR43737:SF1">
    <property type="entry name" value="DUF1501 DOMAIN-CONTAINING PROTEIN"/>
    <property type="match status" value="1"/>
</dbReference>
<reference evidence="1" key="1">
    <citation type="submission" date="2022-05" db="EMBL/GenBank/DDBJ databases">
        <title>An RpoN-dependent PEP-CTERM gene is involved in floc formation of an Aquincola tertiaricarbonis strain.</title>
        <authorList>
            <person name="Qiu D."/>
            <person name="Xia M."/>
        </authorList>
    </citation>
    <scope>NUCLEOTIDE SEQUENCE</scope>
    <source>
        <strain evidence="1">RN12</strain>
    </source>
</reference>
<dbReference type="EMBL" id="CP097636">
    <property type="protein sequence ID" value="URI09504.1"/>
    <property type="molecule type" value="Genomic_DNA"/>
</dbReference>
<protein>
    <submittedName>
        <fullName evidence="1">DUF1501 domain-containing protein</fullName>
    </submittedName>
</protein>
<name>A0ABY4SAL1_AQUTE</name>
<dbReference type="PANTHER" id="PTHR43737">
    <property type="entry name" value="BLL7424 PROTEIN"/>
    <property type="match status" value="1"/>
</dbReference>
<dbReference type="RefSeq" id="WP_250197732.1">
    <property type="nucleotide sequence ID" value="NZ_CP097636.1"/>
</dbReference>
<dbReference type="InterPro" id="IPR010869">
    <property type="entry name" value="DUF1501"/>
</dbReference>
<evidence type="ECO:0000313" key="1">
    <source>
        <dbReference type="EMBL" id="URI09504.1"/>
    </source>
</evidence>
<accession>A0ABY4SAL1</accession>
<dbReference type="PROSITE" id="PS51318">
    <property type="entry name" value="TAT"/>
    <property type="match status" value="1"/>
</dbReference>
<dbReference type="Proteomes" id="UP001056201">
    <property type="component" value="Chromosome 2"/>
</dbReference>
<proteinExistence type="predicted"/>
<evidence type="ECO:0000313" key="2">
    <source>
        <dbReference type="Proteomes" id="UP001056201"/>
    </source>
</evidence>
<organism evidence="1 2">
    <name type="scientific">Aquincola tertiaricarbonis</name>
    <dbReference type="NCBI Taxonomy" id="391953"/>
    <lineage>
        <taxon>Bacteria</taxon>
        <taxon>Pseudomonadati</taxon>
        <taxon>Pseudomonadota</taxon>
        <taxon>Betaproteobacteria</taxon>
        <taxon>Burkholderiales</taxon>
        <taxon>Sphaerotilaceae</taxon>
        <taxon>Aquincola</taxon>
    </lineage>
</organism>
<dbReference type="InterPro" id="IPR006311">
    <property type="entry name" value="TAT_signal"/>
</dbReference>
<keyword evidence="2" id="KW-1185">Reference proteome</keyword>
<sequence length="475" mass="49491">MNTSRRHFLKAAASLSSLGGVVGSQFSAPFAMTLAGVGALAGEKAGAATVDGGYKALVCLFLQGGNDSHNWIVPTDPAGYADYVRARRELALSYTSLRAANSTLQGAGRSFGMPAELAPLHKWYQAGKAAVVSNVGTLVVPTTKADFDAGNNLPPKLFSHNDQQSLWQSMSPEGAKSGWGGRMGDILMSANQYPVFTAISATGNVAFLAGDQISQFQVGSEGPISIRGLGSGSMFGSSQTANILRRSIESAGTNALETEYLKTVQRSIAHDNTLKSALASSSAVPQPSGEVTLSSGRTVSIATDSLAKQLRVVAQLMGSARSLGMRRQVFMVSIPGFDTHSNQLPQAAILMSRVAQSIDYFLTTVSAMGMLNNVTLFTASDFGRTLTTNGAGSDHGWGSHHFVAGGAVKGGEIYGRFPSLALGSSDDVGSGRLLPSTSVAEYAAVMGGWMGLNANELATVLPGLTNFNRSNLSFL</sequence>
<dbReference type="Pfam" id="PF07394">
    <property type="entry name" value="DUF1501"/>
    <property type="match status" value="1"/>
</dbReference>
<gene>
    <name evidence="1" type="ORF">MW290_28505</name>
</gene>